<dbReference type="Gene3D" id="1.10.10.10">
    <property type="entry name" value="Winged helix-like DNA-binding domain superfamily/Winged helix DNA-binding domain"/>
    <property type="match status" value="1"/>
</dbReference>
<reference evidence="3" key="1">
    <citation type="journal article" date="2019" name="Int. J. Syst. Evol. Microbiol.">
        <title>The Global Catalogue of Microorganisms (GCM) 10K type strain sequencing project: providing services to taxonomists for standard genome sequencing and annotation.</title>
        <authorList>
            <consortium name="The Broad Institute Genomics Platform"/>
            <consortium name="The Broad Institute Genome Sequencing Center for Infectious Disease"/>
            <person name="Wu L."/>
            <person name="Ma J."/>
        </authorList>
    </citation>
    <scope>NUCLEOTIDE SEQUENCE [LARGE SCALE GENOMIC DNA]</scope>
    <source>
        <strain evidence="3">CCTCC AB 2017081</strain>
    </source>
</reference>
<comment type="caution">
    <text evidence="2">The sequence shown here is derived from an EMBL/GenBank/DDBJ whole genome shotgun (WGS) entry which is preliminary data.</text>
</comment>
<sequence length="399" mass="41384">MTPLSPSGDQGYLKHLNRAAILDALRREGGLSRAELAARTGRTKVTVGSVVQELLGTGWLHEGELQHGTVGRPGRQLYLDRRRHVLLGAEVGVLGVRAVACDLTGQVLAREALHHPTGSPESAARDLAALVQSVLAHPEVQGRTVLGLGVAVPGPVAQGGQTLLHAPNLGWTQLNFLEVLAPHVDGVGSLRVLENEANAAAFGEAYLPVQSPPDTGAGVLAYLSLGTGVGAGLVEGGRRVLRGAHGLAGELGHTVIQPGGLYCHCGNRGCVETLLGGWAIRASLGLNALEPLEAALLPRVREAAVQITLSRAGEALGLLLVNLHHTLNPSVVVIGGAVTRLGGPLMDTALDFFNAHLARRSGNAPPVRVDVRPDSLYLPARGAAAQVLERAINAPELSA</sequence>
<keyword evidence="3" id="KW-1185">Reference proteome</keyword>
<gene>
    <name evidence="2" type="ORF">ACFOSB_02555</name>
</gene>
<dbReference type="SUPFAM" id="SSF53067">
    <property type="entry name" value="Actin-like ATPase domain"/>
    <property type="match status" value="1"/>
</dbReference>
<dbReference type="Proteomes" id="UP001595803">
    <property type="component" value="Unassembled WGS sequence"/>
</dbReference>
<dbReference type="Gene3D" id="3.30.420.40">
    <property type="match status" value="2"/>
</dbReference>
<evidence type="ECO:0000313" key="2">
    <source>
        <dbReference type="EMBL" id="MFC3831742.1"/>
    </source>
</evidence>
<evidence type="ECO:0000313" key="3">
    <source>
        <dbReference type="Proteomes" id="UP001595803"/>
    </source>
</evidence>
<dbReference type="PANTHER" id="PTHR18964">
    <property type="entry name" value="ROK (REPRESSOR, ORF, KINASE) FAMILY"/>
    <property type="match status" value="1"/>
</dbReference>
<dbReference type="Pfam" id="PF00480">
    <property type="entry name" value="ROK"/>
    <property type="match status" value="1"/>
</dbReference>
<evidence type="ECO:0000256" key="1">
    <source>
        <dbReference type="ARBA" id="ARBA00006479"/>
    </source>
</evidence>
<dbReference type="RefSeq" id="WP_295820100.1">
    <property type="nucleotide sequence ID" value="NZ_JBHRZG010000002.1"/>
</dbReference>
<dbReference type="SUPFAM" id="SSF46785">
    <property type="entry name" value="Winged helix' DNA-binding domain"/>
    <property type="match status" value="1"/>
</dbReference>
<dbReference type="InterPro" id="IPR036390">
    <property type="entry name" value="WH_DNA-bd_sf"/>
</dbReference>
<dbReference type="PANTHER" id="PTHR18964:SF149">
    <property type="entry name" value="BIFUNCTIONAL UDP-N-ACETYLGLUCOSAMINE 2-EPIMERASE_N-ACETYLMANNOSAMINE KINASE"/>
    <property type="match status" value="1"/>
</dbReference>
<proteinExistence type="inferred from homology"/>
<protein>
    <submittedName>
        <fullName evidence="2">ROK family protein</fullName>
    </submittedName>
</protein>
<dbReference type="InterPro" id="IPR043129">
    <property type="entry name" value="ATPase_NBD"/>
</dbReference>
<name>A0ABV7Z509_9DEIO</name>
<organism evidence="2 3">
    <name type="scientific">Deinococcus rufus</name>
    <dbReference type="NCBI Taxonomy" id="2136097"/>
    <lineage>
        <taxon>Bacteria</taxon>
        <taxon>Thermotogati</taxon>
        <taxon>Deinococcota</taxon>
        <taxon>Deinococci</taxon>
        <taxon>Deinococcales</taxon>
        <taxon>Deinococcaceae</taxon>
        <taxon>Deinococcus</taxon>
    </lineage>
</organism>
<dbReference type="InterPro" id="IPR000600">
    <property type="entry name" value="ROK"/>
</dbReference>
<dbReference type="InterPro" id="IPR036388">
    <property type="entry name" value="WH-like_DNA-bd_sf"/>
</dbReference>
<comment type="similarity">
    <text evidence="1">Belongs to the ROK (NagC/XylR) family.</text>
</comment>
<dbReference type="EMBL" id="JBHRZG010000002">
    <property type="protein sequence ID" value="MFC3831742.1"/>
    <property type="molecule type" value="Genomic_DNA"/>
</dbReference>
<accession>A0ABV7Z509</accession>